<gene>
    <name evidence="1" type="ordered locus">TGAM_0107</name>
</gene>
<evidence type="ECO:0000313" key="2">
    <source>
        <dbReference type="Proteomes" id="UP000001488"/>
    </source>
</evidence>
<dbReference type="EMBL" id="CP001398">
    <property type="protein sequence ID" value="ACS32609.1"/>
    <property type="molecule type" value="Genomic_DNA"/>
</dbReference>
<evidence type="ECO:0000313" key="1">
    <source>
        <dbReference type="EMBL" id="ACS32609.1"/>
    </source>
</evidence>
<dbReference type="PaxDb" id="593117-TGAM_0107"/>
<dbReference type="InterPro" id="IPR005489">
    <property type="entry name" value="DUF257"/>
</dbReference>
<keyword evidence="2" id="KW-1185">Reference proteome</keyword>
<dbReference type="KEGG" id="tga:TGAM_0107"/>
<dbReference type="STRING" id="593117.TGAM_0107"/>
<protein>
    <submittedName>
        <fullName evidence="1">Uncharacterized protein</fullName>
    </submittedName>
</protein>
<organism evidence="1 2">
    <name type="scientific">Thermococcus gammatolerans (strain DSM 15229 / JCM 11827 / EJ3)</name>
    <dbReference type="NCBI Taxonomy" id="593117"/>
    <lineage>
        <taxon>Archaea</taxon>
        <taxon>Methanobacteriati</taxon>
        <taxon>Methanobacteriota</taxon>
        <taxon>Thermococci</taxon>
        <taxon>Thermococcales</taxon>
        <taxon>Thermococcaceae</taxon>
        <taxon>Thermococcus</taxon>
    </lineage>
</organism>
<reference evidence="1 2" key="1">
    <citation type="journal article" date="2007" name="Genome Biol.">
        <title>Genome analysis and genome-wide proteomics of Thermococcus gammatolerans, the most radioresistant organism known amongst the Archaea.</title>
        <authorList>
            <person name="Zivanovic Y."/>
            <person name="Armengaud J."/>
            <person name="Lagorce A."/>
            <person name="Leplat C."/>
            <person name="Guerin P."/>
            <person name="Dutertre M."/>
            <person name="Anthouard V."/>
            <person name="Forterre P."/>
            <person name="Wincker P."/>
            <person name="Confalonieri F."/>
        </authorList>
    </citation>
    <scope>NUCLEOTIDE SEQUENCE [LARGE SCALE GENOMIC DNA]</scope>
    <source>
        <strain evidence="2">DSM 15229 / JCM 11827 / EJ3</strain>
    </source>
</reference>
<dbReference type="Pfam" id="PF03192">
    <property type="entry name" value="DUF257"/>
    <property type="match status" value="2"/>
</dbReference>
<dbReference type="PATRIC" id="fig|593117.10.peg.109"/>
<dbReference type="AlphaFoldDB" id="C5A2V7"/>
<proteinExistence type="predicted"/>
<dbReference type="HOGENOM" id="CLU_730795_0_0_2"/>
<sequence>MMIDELLGEMKIGEMVLVEYEPISSPEVVFHRIVDHFLKEDVPILVVDVLDTLHTFNEHLKRRGIRLPVDRLTVVKEGGRVRLGNIIGEVFIPSEPSEFTYHQVQYSKTVKPFFERDEKPKAIIVLGMEKFILPFQNDLRKVEMYFEMIERPPIAPGGKYTFLFINRSVASEYVLRNLESEKHYVVELTGEAKVTKTPFSLLQVGRGLSLIEYGSKDHPELVLGAALDEFGAENVLVVDVVDTGMVVGKHLEAMEWDVEELPRVVKIGGRFEWGRTIATLDIYNEPAVFLRKLDGILQRESPGLILYFGMERIPRFHRDSARITLTITNRAAVELSVPYSAVYLINRDTSSPELRGLLEETAETVLMFHDGGFKKLKG</sequence>
<dbReference type="eggNOG" id="arCOG03792">
    <property type="taxonomic scope" value="Archaea"/>
</dbReference>
<accession>C5A2V7</accession>
<name>C5A2V7_THEGJ</name>
<dbReference type="Proteomes" id="UP000001488">
    <property type="component" value="Chromosome"/>
</dbReference>
<dbReference type="Gene3D" id="3.40.50.11570">
    <property type="entry name" value="Protein of unknown function DUF257"/>
    <property type="match status" value="2"/>
</dbReference>